<comment type="caution">
    <text evidence="1">The sequence shown here is derived from an EMBL/GenBank/DDBJ whole genome shotgun (WGS) entry which is preliminary data.</text>
</comment>
<evidence type="ECO:0000313" key="2">
    <source>
        <dbReference type="Proteomes" id="UP000757435"/>
    </source>
</evidence>
<organism evidence="1 2">
    <name type="scientific">Drouetiella hepatica Uher 2000/2452</name>
    <dbReference type="NCBI Taxonomy" id="904376"/>
    <lineage>
        <taxon>Bacteria</taxon>
        <taxon>Bacillati</taxon>
        <taxon>Cyanobacteriota</taxon>
        <taxon>Cyanophyceae</taxon>
        <taxon>Oculatellales</taxon>
        <taxon>Oculatellaceae</taxon>
        <taxon>Drouetiella</taxon>
    </lineage>
</organism>
<name>A0A951QEV0_9CYAN</name>
<dbReference type="EMBL" id="JAHHHD010000021">
    <property type="protein sequence ID" value="MBW4660481.1"/>
    <property type="molecule type" value="Genomic_DNA"/>
</dbReference>
<proteinExistence type="predicted"/>
<protein>
    <submittedName>
        <fullName evidence="1">Uncharacterized protein</fullName>
    </submittedName>
</protein>
<accession>A0A951QEV0</accession>
<dbReference type="AlphaFoldDB" id="A0A951QEV0"/>
<sequence length="171" mass="19085">MLKPIALFINGVFASVLDEILETQSALPEQILFLQPYSGYVIKKLRDDVPSVESPMRLFLSITDDLATIRYQAEIVGWRDKRDLSQDEKQSINRVIAALQKGERELYNDAPSSTGENVNLLYVRRLQKVSSPFSVAQLRKLSDGEPLSTARTTAGGYSYVETEVLELAASS</sequence>
<reference evidence="1" key="2">
    <citation type="journal article" date="2022" name="Microbiol. Resour. Announc.">
        <title>Metagenome Sequencing to Explore Phylogenomics of Terrestrial Cyanobacteria.</title>
        <authorList>
            <person name="Ward R.D."/>
            <person name="Stajich J.E."/>
            <person name="Johansen J.R."/>
            <person name="Huntemann M."/>
            <person name="Clum A."/>
            <person name="Foster B."/>
            <person name="Foster B."/>
            <person name="Roux S."/>
            <person name="Palaniappan K."/>
            <person name="Varghese N."/>
            <person name="Mukherjee S."/>
            <person name="Reddy T.B.K."/>
            <person name="Daum C."/>
            <person name="Copeland A."/>
            <person name="Chen I.A."/>
            <person name="Ivanova N.N."/>
            <person name="Kyrpides N.C."/>
            <person name="Shapiro N."/>
            <person name="Eloe-Fadrosh E.A."/>
            <person name="Pietrasiak N."/>
        </authorList>
    </citation>
    <scope>NUCLEOTIDE SEQUENCE</scope>
    <source>
        <strain evidence="1">UHER 2000/2452</strain>
    </source>
</reference>
<gene>
    <name evidence="1" type="ORF">KME15_17550</name>
</gene>
<dbReference type="Proteomes" id="UP000757435">
    <property type="component" value="Unassembled WGS sequence"/>
</dbReference>
<evidence type="ECO:0000313" key="1">
    <source>
        <dbReference type="EMBL" id="MBW4660481.1"/>
    </source>
</evidence>
<reference evidence="1" key="1">
    <citation type="submission" date="2021-05" db="EMBL/GenBank/DDBJ databases">
        <authorList>
            <person name="Pietrasiak N."/>
            <person name="Ward R."/>
            <person name="Stajich J.E."/>
            <person name="Kurbessoian T."/>
        </authorList>
    </citation>
    <scope>NUCLEOTIDE SEQUENCE</scope>
    <source>
        <strain evidence="1">UHER 2000/2452</strain>
    </source>
</reference>